<keyword evidence="3" id="KW-1185">Reference proteome</keyword>
<name>A0A8H5LHS2_9AGAR</name>
<accession>A0A8H5LHS2</accession>
<dbReference type="AlphaFoldDB" id="A0A8H5LHS2"/>
<comment type="caution">
    <text evidence="2">The sequence shown here is derived from an EMBL/GenBank/DDBJ whole genome shotgun (WGS) entry which is preliminary data.</text>
</comment>
<feature type="compositionally biased region" description="Low complexity" evidence="1">
    <location>
        <begin position="40"/>
        <end position="56"/>
    </location>
</feature>
<feature type="region of interest" description="Disordered" evidence="1">
    <location>
        <begin position="1"/>
        <end position="82"/>
    </location>
</feature>
<feature type="compositionally biased region" description="Low complexity" evidence="1">
    <location>
        <begin position="129"/>
        <end position="141"/>
    </location>
</feature>
<feature type="compositionally biased region" description="Polar residues" evidence="1">
    <location>
        <begin position="143"/>
        <end position="161"/>
    </location>
</feature>
<dbReference type="EMBL" id="JAACJM010000050">
    <property type="protein sequence ID" value="KAF5357622.1"/>
    <property type="molecule type" value="Genomic_DNA"/>
</dbReference>
<sequence>MTLFPATFPQAIPAPNANANVNTTITTPRRSQRPKKPSVQHNSASQWAQSQSQRASTNKDKPKTKKVSSERAHKNAKKSTTSQFVAWSVGSGLGFNAQKKLSGGGSGDGKLLKSNLTLSMAMMSLQTGTSTGMRTRTRMGGVSKSNLNESASNVRSKSTLRPTPCSRLLKSNLTTAMALLTMKSDSHVSNDDTALRFTTMDMDKEVGGDTDVEGEEGDGDVTMGSASTFTSIPTPTATSTPTARDVRPTPAARPYPYLYPINRQPLHGLRVPSMIRTRRRTSVNLGLCLTSMAGLGL</sequence>
<organism evidence="2 3">
    <name type="scientific">Tetrapyrgos nigripes</name>
    <dbReference type="NCBI Taxonomy" id="182062"/>
    <lineage>
        <taxon>Eukaryota</taxon>
        <taxon>Fungi</taxon>
        <taxon>Dikarya</taxon>
        <taxon>Basidiomycota</taxon>
        <taxon>Agaricomycotina</taxon>
        <taxon>Agaricomycetes</taxon>
        <taxon>Agaricomycetidae</taxon>
        <taxon>Agaricales</taxon>
        <taxon>Marasmiineae</taxon>
        <taxon>Marasmiaceae</taxon>
        <taxon>Tetrapyrgos</taxon>
    </lineage>
</organism>
<feature type="compositionally biased region" description="Acidic residues" evidence="1">
    <location>
        <begin position="209"/>
        <end position="219"/>
    </location>
</feature>
<evidence type="ECO:0000313" key="2">
    <source>
        <dbReference type="EMBL" id="KAF5357622.1"/>
    </source>
</evidence>
<proteinExistence type="predicted"/>
<evidence type="ECO:0000256" key="1">
    <source>
        <dbReference type="SAM" id="MobiDB-lite"/>
    </source>
</evidence>
<feature type="compositionally biased region" description="Basic and acidic residues" evidence="1">
    <location>
        <begin position="57"/>
        <end position="73"/>
    </location>
</feature>
<dbReference type="Proteomes" id="UP000559256">
    <property type="component" value="Unassembled WGS sequence"/>
</dbReference>
<feature type="region of interest" description="Disordered" evidence="1">
    <location>
        <begin position="129"/>
        <end position="165"/>
    </location>
</feature>
<feature type="compositionally biased region" description="Low complexity" evidence="1">
    <location>
        <begin position="220"/>
        <end position="243"/>
    </location>
</feature>
<feature type="compositionally biased region" description="Low complexity" evidence="1">
    <location>
        <begin position="9"/>
        <end position="28"/>
    </location>
</feature>
<feature type="region of interest" description="Disordered" evidence="1">
    <location>
        <begin position="209"/>
        <end position="251"/>
    </location>
</feature>
<protein>
    <submittedName>
        <fullName evidence="2">Uncharacterized protein</fullName>
    </submittedName>
</protein>
<evidence type="ECO:0000313" key="3">
    <source>
        <dbReference type="Proteomes" id="UP000559256"/>
    </source>
</evidence>
<gene>
    <name evidence="2" type="ORF">D9758_007495</name>
</gene>
<reference evidence="2 3" key="1">
    <citation type="journal article" date="2020" name="ISME J.">
        <title>Uncovering the hidden diversity of litter-decomposition mechanisms in mushroom-forming fungi.</title>
        <authorList>
            <person name="Floudas D."/>
            <person name="Bentzer J."/>
            <person name="Ahren D."/>
            <person name="Johansson T."/>
            <person name="Persson P."/>
            <person name="Tunlid A."/>
        </authorList>
    </citation>
    <scope>NUCLEOTIDE SEQUENCE [LARGE SCALE GENOMIC DNA]</scope>
    <source>
        <strain evidence="2 3">CBS 291.85</strain>
    </source>
</reference>